<dbReference type="EMBL" id="JARJJS010000011">
    <property type="protein sequence ID" value="MDF4026949.1"/>
    <property type="molecule type" value="Genomic_DNA"/>
</dbReference>
<evidence type="ECO:0000313" key="3">
    <source>
        <dbReference type="EMBL" id="MDF4026949.1"/>
    </source>
</evidence>
<feature type="region of interest" description="Disordered" evidence="1">
    <location>
        <begin position="155"/>
        <end position="175"/>
    </location>
</feature>
<feature type="chain" id="PRO_5045687007" evidence="2">
    <location>
        <begin position="28"/>
        <end position="175"/>
    </location>
</feature>
<dbReference type="RefSeq" id="WP_320552450.1">
    <property type="nucleotide sequence ID" value="NZ_JAQLOK010000009.1"/>
</dbReference>
<reference evidence="3 4" key="1">
    <citation type="journal article" date="2024" name="Curr. Microbiol.">
        <title>Luteibacter sahnii sp. nov., A Novel Yellow-Colored Xanthomonadin Pigment Producing Probiotic Bacterium from Healthy Rice Seed Microbiome.</title>
        <authorList>
            <person name="Jaiswal G."/>
            <person name="Rana R."/>
            <person name="Nayak P.K."/>
            <person name="Chouhan R."/>
            <person name="Gandhi S.G."/>
            <person name="Patel H.K."/>
            <person name="Patil P.B."/>
        </authorList>
    </citation>
    <scope>NUCLEOTIDE SEQUENCE [LARGE SCALE GENOMIC DNA]</scope>
    <source>
        <strain evidence="3 4">PPL201</strain>
    </source>
</reference>
<keyword evidence="4" id="KW-1185">Reference proteome</keyword>
<sequence>MTVQVIRSSICVTACLGLFFIVSSAVAATRNEHQVKASGVTELRENAGGTPVIVKLHTRTLSEDDSRRTGQLPGLACTGSRVPCSVLDGMSIQVQGEDVFVPKAAFIGLSDIVTASISGDKRKYVLRITGGDASEAYLVSLDFDGKQVLSRRVASPTEPNTPVEESTFHTVVVGD</sequence>
<dbReference type="Proteomes" id="UP001528850">
    <property type="component" value="Unassembled WGS sequence"/>
</dbReference>
<evidence type="ECO:0000256" key="2">
    <source>
        <dbReference type="SAM" id="SignalP"/>
    </source>
</evidence>
<protein>
    <submittedName>
        <fullName evidence="3">Uncharacterized protein</fullName>
    </submittedName>
</protein>
<gene>
    <name evidence="3" type="ORF">P3W24_18395</name>
</gene>
<comment type="caution">
    <text evidence="3">The sequence shown here is derived from an EMBL/GenBank/DDBJ whole genome shotgun (WGS) entry which is preliminary data.</text>
</comment>
<keyword evidence="2" id="KW-0732">Signal</keyword>
<organism evidence="3 4">
    <name type="scientific">Luteibacter sahnii</name>
    <dbReference type="NCBI Taxonomy" id="3021977"/>
    <lineage>
        <taxon>Bacteria</taxon>
        <taxon>Pseudomonadati</taxon>
        <taxon>Pseudomonadota</taxon>
        <taxon>Gammaproteobacteria</taxon>
        <taxon>Lysobacterales</taxon>
        <taxon>Rhodanobacteraceae</taxon>
        <taxon>Luteibacter</taxon>
    </lineage>
</organism>
<accession>A0ABT6BFV0</accession>
<name>A0ABT6BFV0_9GAMM</name>
<evidence type="ECO:0000313" key="4">
    <source>
        <dbReference type="Proteomes" id="UP001528850"/>
    </source>
</evidence>
<feature type="signal peptide" evidence="2">
    <location>
        <begin position="1"/>
        <end position="27"/>
    </location>
</feature>
<proteinExistence type="predicted"/>
<evidence type="ECO:0000256" key="1">
    <source>
        <dbReference type="SAM" id="MobiDB-lite"/>
    </source>
</evidence>